<keyword evidence="9" id="KW-0190">Covalent protein-DNA linkage</keyword>
<sequence length="394" mass="44913">MAHTPVPYSPNSQSKRWFVTLNHEDVEVRRKQANALVLWKPRNRFAGVEEVAPTTGREHRHVFVEYEARHKAKDIHALLTKMGGSFDLQVAKGTNKQIMEYFGKSGNEITSKDMDSSSWVEPEKAEYEWPIQVIKPEITAEQLYDWQIDAIDNFLVPDERTIYWYYDKPGNSGKSTIARMLQRKTGCLTLTDGKKSDLLYIVEEWLHPSKKDRAPGHGLGYIFDFSRSTKVGSETYAVMEMLKNRSFTSTKYKGNSSVLDPLCSIMCLANVMPTTAMMSEDRWKIAEINIDHTLTWRSGVSDELQEDDLLSEYPGALDVPSVPSDVVGAERRRKLMLRLYQSQVQRDTQSVVRSLSEVILSDKQQLEPTTSSTQLETTESFLSTQDSLSSLSDF</sequence>
<keyword evidence="8" id="KW-0378">Hydrolase</keyword>
<evidence type="ECO:0000256" key="10">
    <source>
        <dbReference type="ARBA" id="ARBA00023125"/>
    </source>
</evidence>
<keyword evidence="5" id="KW-0479">Metal-binding</keyword>
<dbReference type="GO" id="GO:0003677">
    <property type="term" value="F:DNA binding"/>
    <property type="evidence" value="ECO:0007669"/>
    <property type="project" value="UniProtKB-KW"/>
</dbReference>
<feature type="domain" description="CRESS-DNA virus Rep endonuclease" evidence="11">
    <location>
        <begin position="11"/>
        <end position="117"/>
    </location>
</feature>
<keyword evidence="1" id="KW-0808">Transferase</keyword>
<evidence type="ECO:0000256" key="2">
    <source>
        <dbReference type="ARBA" id="ARBA00022695"/>
    </source>
</evidence>
<dbReference type="EMBL" id="LN853949">
    <property type="protein sequence ID" value="CRY97161.1"/>
    <property type="molecule type" value="Genomic_DNA"/>
</dbReference>
<dbReference type="GO" id="GO:0016787">
    <property type="term" value="F:hydrolase activity"/>
    <property type="evidence" value="ECO:0007669"/>
    <property type="project" value="UniProtKB-KW"/>
</dbReference>
<evidence type="ECO:0000256" key="5">
    <source>
        <dbReference type="ARBA" id="ARBA00022723"/>
    </source>
</evidence>
<evidence type="ECO:0000256" key="8">
    <source>
        <dbReference type="ARBA" id="ARBA00022801"/>
    </source>
</evidence>
<dbReference type="GO" id="GO:0006260">
    <property type="term" value="P:DNA replication"/>
    <property type="evidence" value="ECO:0007669"/>
    <property type="project" value="UniProtKB-KW"/>
</dbReference>
<evidence type="ECO:0000259" key="11">
    <source>
        <dbReference type="PROSITE" id="PS52020"/>
    </source>
</evidence>
<dbReference type="GO" id="GO:0046872">
    <property type="term" value="F:metal ion binding"/>
    <property type="evidence" value="ECO:0007669"/>
    <property type="project" value="UniProtKB-KW"/>
</dbReference>
<proteinExistence type="predicted"/>
<organism evidence="12">
    <name type="scientific">uncultured prokaryote</name>
    <dbReference type="NCBI Taxonomy" id="198431"/>
    <lineage>
        <taxon>unclassified sequences</taxon>
        <taxon>environmental samples</taxon>
    </lineage>
</organism>
<keyword evidence="7" id="KW-0255">Endonuclease</keyword>
<evidence type="ECO:0000256" key="6">
    <source>
        <dbReference type="ARBA" id="ARBA00022741"/>
    </source>
</evidence>
<reference evidence="12" key="2">
    <citation type="submission" date="2015-07" db="EMBL/GenBank/DDBJ databases">
        <title>Plasmids, circular viruses and viroids from rat gut.</title>
        <authorList>
            <person name="Jorgensen T.J."/>
            <person name="Hansen M.A."/>
            <person name="Xu Z."/>
            <person name="Tabak M.A."/>
            <person name="Sorensen S.J."/>
            <person name="Hansen L.H."/>
        </authorList>
    </citation>
    <scope>NUCLEOTIDE SEQUENCE</scope>
    <source>
        <strain evidence="12">RGFK1399</strain>
    </source>
</reference>
<dbReference type="InterPro" id="IPR049912">
    <property type="entry name" value="CRESS_DNA_REP"/>
</dbReference>
<evidence type="ECO:0000313" key="12">
    <source>
        <dbReference type="EMBL" id="CRY97161.1"/>
    </source>
</evidence>
<protein>
    <recommendedName>
        <fullName evidence="11">CRESS-DNA virus Rep endonuclease domain-containing protein</fullName>
    </recommendedName>
</protein>
<keyword evidence="10" id="KW-0238">DNA-binding</keyword>
<reference evidence="12" key="1">
    <citation type="submission" date="2015-06" db="EMBL/GenBank/DDBJ databases">
        <authorList>
            <person name="Joergensen T."/>
        </authorList>
    </citation>
    <scope>NUCLEOTIDE SEQUENCE</scope>
    <source>
        <strain evidence="12">RGFK1399</strain>
    </source>
</reference>
<evidence type="ECO:0000256" key="3">
    <source>
        <dbReference type="ARBA" id="ARBA00022705"/>
    </source>
</evidence>
<keyword evidence="4" id="KW-0540">Nuclease</keyword>
<dbReference type="GO" id="GO:0004519">
    <property type="term" value="F:endonuclease activity"/>
    <property type="evidence" value="ECO:0007669"/>
    <property type="project" value="UniProtKB-KW"/>
</dbReference>
<keyword evidence="2" id="KW-0548">Nucleotidyltransferase</keyword>
<dbReference type="AlphaFoldDB" id="A0A0H5Q554"/>
<accession>A0A0H5Q554</accession>
<keyword evidence="6" id="KW-0547">Nucleotide-binding</keyword>
<dbReference type="Gene3D" id="3.40.1310.20">
    <property type="match status" value="1"/>
</dbReference>
<evidence type="ECO:0000256" key="1">
    <source>
        <dbReference type="ARBA" id="ARBA00022679"/>
    </source>
</evidence>
<dbReference type="GO" id="GO:0016779">
    <property type="term" value="F:nucleotidyltransferase activity"/>
    <property type="evidence" value="ECO:0007669"/>
    <property type="project" value="UniProtKB-KW"/>
</dbReference>
<evidence type="ECO:0000256" key="7">
    <source>
        <dbReference type="ARBA" id="ARBA00022759"/>
    </source>
</evidence>
<keyword evidence="3" id="KW-0235">DNA replication</keyword>
<dbReference type="PROSITE" id="PS52020">
    <property type="entry name" value="CRESS_DNA_REP"/>
    <property type="match status" value="1"/>
</dbReference>
<evidence type="ECO:0000256" key="4">
    <source>
        <dbReference type="ARBA" id="ARBA00022722"/>
    </source>
</evidence>
<dbReference type="GO" id="GO:0000166">
    <property type="term" value="F:nucleotide binding"/>
    <property type="evidence" value="ECO:0007669"/>
    <property type="project" value="UniProtKB-KW"/>
</dbReference>
<evidence type="ECO:0000256" key="9">
    <source>
        <dbReference type="ARBA" id="ARBA00023124"/>
    </source>
</evidence>
<name>A0A0H5Q554_9ZZZZ</name>